<dbReference type="Proteomes" id="UP000015100">
    <property type="component" value="Unassembled WGS sequence"/>
</dbReference>
<evidence type="ECO:0000313" key="2">
    <source>
        <dbReference type="Proteomes" id="UP000015100"/>
    </source>
</evidence>
<keyword evidence="2" id="KW-1185">Reference proteome</keyword>
<gene>
    <name evidence="1" type="ORF">H072_11442</name>
</gene>
<evidence type="ECO:0000313" key="1">
    <source>
        <dbReference type="EMBL" id="EPS35203.1"/>
    </source>
</evidence>
<dbReference type="AlphaFoldDB" id="S8B857"/>
<protein>
    <recommendedName>
        <fullName evidence="3">Zn(2)-C6 fungal-type domain-containing protein</fullName>
    </recommendedName>
</protein>
<dbReference type="HOGENOM" id="CLU_405451_0_0_1"/>
<accession>S8B857</accession>
<dbReference type="OrthoDB" id="5423166at2759"/>
<name>S8B857_DACHA</name>
<sequence>MPKEIPMCVQCRKDKQCCRPKNREWPRRCDRCQRHNYKCSPNTLKRDETEGAESGRHHDRRRPAKEIIMHLDYLQYLRAGLKNAVPLDLDPVQLEYFTVFLYIPAVDAIEAIFEELKKEAEDIRDSLILSDKIFEAHAIDEMLGYRSKHEEPYSTASLKVLLTSETRANNFSGVLGHPLWDLYSGRIFSLITRFQNRSDSENFDRCEFIGAGADSRRSINLFLEAKKVESKILEKYITLNFVTLWRQRSTGLGNVKDILRAIDPIDLRAVRCLGDHHTVEYISGTDAIACGLRSLSGRDIFRVAIHEKEGQNPLIWEFFSSRFPYRQLLGKPCPPLHSLYDPAQIPPSPEIYRATIPMDNSFLHVVTSAGSLWAPREQPLILDLQPMELYPRVELNALALAVVYGRDEEVARILSSDVRQILYRTKISDMPFIAFPGPAHRRVHLLNQEFSVFHLAAWNARATCLAKLLEAQRNSVILRAEDVTDLYAIAVMHRNKNLIKVLEKYSWRKFVPVVEVDTIHYSESRFSDVTSLILDRAPYLIVEGMVSGQWFKKRKSEKDIFAALENWMEYWTSYFPISQNSDIAFLWELKEELRLVTLSFDRARPWHQNGGVSPTPSQEANWQQCLKDLAGLLDGRRGFEQESREPNMRLEDEPLGNELFEQACRDVCQLYTVPGIDL</sequence>
<dbReference type="EMBL" id="AQGS01001233">
    <property type="protein sequence ID" value="EPS35203.1"/>
    <property type="molecule type" value="Genomic_DNA"/>
</dbReference>
<organism evidence="1 2">
    <name type="scientific">Dactylellina haptotyla (strain CBS 200.50)</name>
    <name type="common">Nematode-trapping fungus</name>
    <name type="synonym">Monacrosporium haptotylum</name>
    <dbReference type="NCBI Taxonomy" id="1284197"/>
    <lineage>
        <taxon>Eukaryota</taxon>
        <taxon>Fungi</taxon>
        <taxon>Dikarya</taxon>
        <taxon>Ascomycota</taxon>
        <taxon>Pezizomycotina</taxon>
        <taxon>Orbiliomycetes</taxon>
        <taxon>Orbiliales</taxon>
        <taxon>Orbiliaceae</taxon>
        <taxon>Dactylellina</taxon>
    </lineage>
</organism>
<evidence type="ECO:0008006" key="3">
    <source>
        <dbReference type="Google" id="ProtNLM"/>
    </source>
</evidence>
<proteinExistence type="predicted"/>
<comment type="caution">
    <text evidence="1">The sequence shown here is derived from an EMBL/GenBank/DDBJ whole genome shotgun (WGS) entry which is preliminary data.</text>
</comment>
<reference evidence="2" key="2">
    <citation type="submission" date="2013-04" db="EMBL/GenBank/DDBJ databases">
        <title>Genomic mechanisms accounting for the adaptation to parasitism in nematode-trapping fungi.</title>
        <authorList>
            <person name="Ahren D.G."/>
        </authorList>
    </citation>
    <scope>NUCLEOTIDE SEQUENCE [LARGE SCALE GENOMIC DNA]</scope>
    <source>
        <strain evidence="2">CBS 200.50</strain>
    </source>
</reference>
<reference evidence="1 2" key="1">
    <citation type="journal article" date="2013" name="PLoS Genet.">
        <title>Genomic mechanisms accounting for the adaptation to parasitism in nematode-trapping fungi.</title>
        <authorList>
            <person name="Meerupati T."/>
            <person name="Andersson K.M."/>
            <person name="Friman E."/>
            <person name="Kumar D."/>
            <person name="Tunlid A."/>
            <person name="Ahren D."/>
        </authorList>
    </citation>
    <scope>NUCLEOTIDE SEQUENCE [LARGE SCALE GENOMIC DNA]</scope>
    <source>
        <strain evidence="1 2">CBS 200.50</strain>
    </source>
</reference>